<dbReference type="RefSeq" id="WP_062467870.1">
    <property type="nucleotide sequence ID" value="NZ_BBYN01000005.1"/>
</dbReference>
<dbReference type="Gene3D" id="1.10.260.40">
    <property type="entry name" value="lambda repressor-like DNA-binding domains"/>
    <property type="match status" value="1"/>
</dbReference>
<protein>
    <submittedName>
        <fullName evidence="1">Uncharacterized protein</fullName>
    </submittedName>
</protein>
<dbReference type="STRING" id="708126.BW727_100093"/>
<dbReference type="OrthoDB" id="1859224at2"/>
<evidence type="ECO:0000313" key="1">
    <source>
        <dbReference type="EMBL" id="AQS52503.1"/>
    </source>
</evidence>
<dbReference type="InterPro" id="IPR001387">
    <property type="entry name" value="Cro/C1-type_HTH"/>
</dbReference>
<proteinExistence type="predicted"/>
<evidence type="ECO:0000313" key="2">
    <source>
        <dbReference type="Proteomes" id="UP000188993"/>
    </source>
</evidence>
<sequence length="265" mass="30072">MDTRFNSKMFFDNIYFLIKKRNEKIGDLESTAGVSTGYISRTSKESGAKPGIDFIISVASYLKISIDTLLTVDLSSLTPTELYLVSFFEKLKSDTVNDKLGWEKNSSDSLNYEEPDLNGVLSHPLMNYETFYDLSESEYPEEVTRNVMVSNAFGHHTVIAGDCFSLNMANNTTLHLMNICKTIHKVNDPNARAVEVWMTNNSGSQVYIGSNMEGMNLKYIIDDLYQTIVENLKYPKLNDSIRFAIESYMEKGIQPNDIDYSDLPF</sequence>
<dbReference type="Proteomes" id="UP000188993">
    <property type="component" value="Chromosome"/>
</dbReference>
<dbReference type="CDD" id="cd00093">
    <property type="entry name" value="HTH_XRE"/>
    <property type="match status" value="1"/>
</dbReference>
<dbReference type="InterPro" id="IPR010982">
    <property type="entry name" value="Lambda_DNA-bd_dom_sf"/>
</dbReference>
<organism evidence="1 2">
    <name type="scientific">Jeotgalibaca dankookensis</name>
    <dbReference type="NCBI Taxonomy" id="708126"/>
    <lineage>
        <taxon>Bacteria</taxon>
        <taxon>Bacillati</taxon>
        <taxon>Bacillota</taxon>
        <taxon>Bacilli</taxon>
        <taxon>Lactobacillales</taxon>
        <taxon>Carnobacteriaceae</taxon>
        <taxon>Jeotgalibaca</taxon>
    </lineage>
</organism>
<dbReference type="GO" id="GO:0003677">
    <property type="term" value="F:DNA binding"/>
    <property type="evidence" value="ECO:0007669"/>
    <property type="project" value="InterPro"/>
</dbReference>
<gene>
    <name evidence="1" type="ORF">BW727_100093</name>
</gene>
<dbReference type="KEGG" id="jda:BW727_100093"/>
<keyword evidence="2" id="KW-1185">Reference proteome</keyword>
<reference evidence="1 2" key="1">
    <citation type="journal article" date="2014" name="Int. J. Syst. Evol. Microbiol.">
        <title>Jeotgalibaca dankookensis gen. nov., sp. nov., a member of the family Carnobacteriaceae, isolated from seujeot (Korean traditional food).</title>
        <authorList>
            <person name="Lee D.G."/>
            <person name="Trujillo M.E."/>
            <person name="Kang H."/>
            <person name="Ahn T.Y."/>
        </authorList>
    </citation>
    <scope>NUCLEOTIDE SEQUENCE [LARGE SCALE GENOMIC DNA]</scope>
    <source>
        <strain evidence="1 2">EX-07</strain>
    </source>
</reference>
<accession>A0A1S6ILS2</accession>
<dbReference type="AlphaFoldDB" id="A0A1S6ILS2"/>
<dbReference type="EMBL" id="CP019728">
    <property type="protein sequence ID" value="AQS52503.1"/>
    <property type="molecule type" value="Genomic_DNA"/>
</dbReference>
<name>A0A1S6ILS2_9LACT</name>
<dbReference type="SUPFAM" id="SSF47413">
    <property type="entry name" value="lambda repressor-like DNA-binding domains"/>
    <property type="match status" value="1"/>
</dbReference>